<dbReference type="KEGG" id="ccp:CHC_T00000576001"/>
<evidence type="ECO:0000313" key="1">
    <source>
        <dbReference type="EMBL" id="CDF38187.1"/>
    </source>
</evidence>
<proteinExistence type="predicted"/>
<organism evidence="1 2">
    <name type="scientific">Chondrus crispus</name>
    <name type="common">Carrageen Irish moss</name>
    <name type="synonym">Polymorpha crispa</name>
    <dbReference type="NCBI Taxonomy" id="2769"/>
    <lineage>
        <taxon>Eukaryota</taxon>
        <taxon>Rhodophyta</taxon>
        <taxon>Florideophyceae</taxon>
        <taxon>Rhodymeniophycidae</taxon>
        <taxon>Gigartinales</taxon>
        <taxon>Gigartinaceae</taxon>
        <taxon>Chondrus</taxon>
    </lineage>
</organism>
<dbReference type="AlphaFoldDB" id="R7QI43"/>
<accession>R7QI43</accession>
<name>R7QI43_CHOCR</name>
<reference evidence="2" key="1">
    <citation type="journal article" date="2013" name="Proc. Natl. Acad. Sci. U.S.A.">
        <title>Genome structure and metabolic features in the red seaweed Chondrus crispus shed light on evolution of the Archaeplastida.</title>
        <authorList>
            <person name="Collen J."/>
            <person name="Porcel B."/>
            <person name="Carre W."/>
            <person name="Ball S.G."/>
            <person name="Chaparro C."/>
            <person name="Tonon T."/>
            <person name="Barbeyron T."/>
            <person name="Michel G."/>
            <person name="Noel B."/>
            <person name="Valentin K."/>
            <person name="Elias M."/>
            <person name="Artiguenave F."/>
            <person name="Arun A."/>
            <person name="Aury J.M."/>
            <person name="Barbosa-Neto J.F."/>
            <person name="Bothwell J.H."/>
            <person name="Bouget F.Y."/>
            <person name="Brillet L."/>
            <person name="Cabello-Hurtado F."/>
            <person name="Capella-Gutierrez S."/>
            <person name="Charrier B."/>
            <person name="Cladiere L."/>
            <person name="Cock J.M."/>
            <person name="Coelho S.M."/>
            <person name="Colleoni C."/>
            <person name="Czjzek M."/>
            <person name="Da Silva C."/>
            <person name="Delage L."/>
            <person name="Denoeud F."/>
            <person name="Deschamps P."/>
            <person name="Dittami S.M."/>
            <person name="Gabaldon T."/>
            <person name="Gachon C.M."/>
            <person name="Groisillier A."/>
            <person name="Herve C."/>
            <person name="Jabbari K."/>
            <person name="Katinka M."/>
            <person name="Kloareg B."/>
            <person name="Kowalczyk N."/>
            <person name="Labadie K."/>
            <person name="Leblanc C."/>
            <person name="Lopez P.J."/>
            <person name="McLachlan D.H."/>
            <person name="Meslet-Cladiere L."/>
            <person name="Moustafa A."/>
            <person name="Nehr Z."/>
            <person name="Nyvall Collen P."/>
            <person name="Panaud O."/>
            <person name="Partensky F."/>
            <person name="Poulain J."/>
            <person name="Rensing S.A."/>
            <person name="Rousvoal S."/>
            <person name="Samson G."/>
            <person name="Symeonidi A."/>
            <person name="Weissenbach J."/>
            <person name="Zambounis A."/>
            <person name="Wincker P."/>
            <person name="Boyen C."/>
        </authorList>
    </citation>
    <scope>NUCLEOTIDE SEQUENCE [LARGE SCALE GENOMIC DNA]</scope>
    <source>
        <strain evidence="2">cv. Stackhouse</strain>
    </source>
</reference>
<gene>
    <name evidence="1" type="ORF">CHC_T00000576001</name>
</gene>
<dbReference type="RefSeq" id="XP_005718056.1">
    <property type="nucleotide sequence ID" value="XM_005717999.1"/>
</dbReference>
<dbReference type="GeneID" id="17325774"/>
<dbReference type="EMBL" id="HG001901">
    <property type="protein sequence ID" value="CDF38187.1"/>
    <property type="molecule type" value="Genomic_DNA"/>
</dbReference>
<keyword evidence="2" id="KW-1185">Reference proteome</keyword>
<sequence length="68" mass="7714">MHALTFGNRNLKAQSMFKHPHREKATYQRAAEVALIRYWEAAALTAYFSPIAQQRPSRVEKTAPSVLG</sequence>
<dbReference type="Proteomes" id="UP000012073">
    <property type="component" value="Unassembled WGS sequence"/>
</dbReference>
<protein>
    <submittedName>
        <fullName evidence="1">Uncharacterized protein</fullName>
    </submittedName>
</protein>
<dbReference type="Gramene" id="CDF38187">
    <property type="protein sequence ID" value="CDF38187"/>
    <property type="gene ID" value="CHC_T00000576001"/>
</dbReference>
<evidence type="ECO:0000313" key="2">
    <source>
        <dbReference type="Proteomes" id="UP000012073"/>
    </source>
</evidence>